<comment type="caution">
    <text evidence="3">The sequence shown here is derived from an EMBL/GenBank/DDBJ whole genome shotgun (WGS) entry which is preliminary data.</text>
</comment>
<dbReference type="InterPro" id="IPR049201">
    <property type="entry name" value="DUF6867"/>
</dbReference>
<gene>
    <name evidence="3" type="ORF">NK718_18055</name>
</gene>
<keyword evidence="4" id="KW-1185">Reference proteome</keyword>
<evidence type="ECO:0000313" key="3">
    <source>
        <dbReference type="EMBL" id="MCP8940433.1"/>
    </source>
</evidence>
<protein>
    <recommendedName>
        <fullName evidence="2">DUF6867 domain-containing protein</fullName>
    </recommendedName>
</protein>
<dbReference type="RefSeq" id="WP_254745161.1">
    <property type="nucleotide sequence ID" value="NZ_JANCLU010000021.1"/>
</dbReference>
<feature type="transmembrane region" description="Helical" evidence="1">
    <location>
        <begin position="69"/>
        <end position="87"/>
    </location>
</feature>
<evidence type="ECO:0000259" key="2">
    <source>
        <dbReference type="Pfam" id="PF21741"/>
    </source>
</evidence>
<keyword evidence="1" id="KW-1133">Transmembrane helix</keyword>
<name>A0ABT1LHT1_9HYPH</name>
<keyword evidence="1" id="KW-0812">Transmembrane</keyword>
<dbReference type="Pfam" id="PF21741">
    <property type="entry name" value="DUF6867"/>
    <property type="match status" value="1"/>
</dbReference>
<evidence type="ECO:0000313" key="4">
    <source>
        <dbReference type="Proteomes" id="UP001205890"/>
    </source>
</evidence>
<feature type="domain" description="DUF6867" evidence="2">
    <location>
        <begin position="13"/>
        <end position="114"/>
    </location>
</feature>
<dbReference type="Proteomes" id="UP001205890">
    <property type="component" value="Unassembled WGS sequence"/>
</dbReference>
<dbReference type="EMBL" id="JANCLU010000021">
    <property type="protein sequence ID" value="MCP8940433.1"/>
    <property type="molecule type" value="Genomic_DNA"/>
</dbReference>
<feature type="transmembrane region" description="Helical" evidence="1">
    <location>
        <begin position="43"/>
        <end position="63"/>
    </location>
</feature>
<evidence type="ECO:0000256" key="1">
    <source>
        <dbReference type="SAM" id="Phobius"/>
    </source>
</evidence>
<keyword evidence="1" id="KW-0472">Membrane</keyword>
<proteinExistence type="predicted"/>
<organism evidence="3 4">
    <name type="scientific">Alsobacter ponti</name>
    <dbReference type="NCBI Taxonomy" id="2962936"/>
    <lineage>
        <taxon>Bacteria</taxon>
        <taxon>Pseudomonadati</taxon>
        <taxon>Pseudomonadota</taxon>
        <taxon>Alphaproteobacteria</taxon>
        <taxon>Hyphomicrobiales</taxon>
        <taxon>Alsobacteraceae</taxon>
        <taxon>Alsobacter</taxon>
    </lineage>
</organism>
<accession>A0ABT1LHT1</accession>
<feature type="transmembrane region" description="Helical" evidence="1">
    <location>
        <begin position="12"/>
        <end position="31"/>
    </location>
</feature>
<reference evidence="3 4" key="1">
    <citation type="submission" date="2022-07" db="EMBL/GenBank/DDBJ databases">
        <authorList>
            <person name="Li W.-J."/>
            <person name="Deng Q.-Q."/>
        </authorList>
    </citation>
    <scope>NUCLEOTIDE SEQUENCE [LARGE SCALE GENOMIC DNA]</scope>
    <source>
        <strain evidence="3 4">SYSU M60028</strain>
    </source>
</reference>
<sequence length="118" mass="13486">MHGILYEEDWILPFLVISVILGGAAAWQTGRSIAQTWRPAWQVVPYMLVLGCAVRFLHFALMGGQLFTAQYYTVDTVILLALGFAGFQHRRAAQMATQYRWLYERTGPFSWRERSGNA</sequence>